<dbReference type="Pfam" id="PF04290">
    <property type="entry name" value="DctQ"/>
    <property type="match status" value="1"/>
</dbReference>
<protein>
    <recommendedName>
        <fullName evidence="9">TRAP transporter small permease protein</fullName>
    </recommendedName>
</protein>
<dbReference type="InterPro" id="IPR055348">
    <property type="entry name" value="DctQ"/>
</dbReference>
<dbReference type="STRING" id="1385369.N825_21545"/>
<evidence type="ECO:0000256" key="7">
    <source>
        <dbReference type="ARBA" id="ARBA00023136"/>
    </source>
</evidence>
<comment type="similarity">
    <text evidence="8 9">Belongs to the TRAP transporter small permease family.</text>
</comment>
<dbReference type="Proteomes" id="UP000019486">
    <property type="component" value="Unassembled WGS sequence"/>
</dbReference>
<feature type="transmembrane region" description="Helical" evidence="9">
    <location>
        <begin position="130"/>
        <end position="150"/>
    </location>
</feature>
<dbReference type="GO" id="GO:0022857">
    <property type="term" value="F:transmembrane transporter activity"/>
    <property type="evidence" value="ECO:0007669"/>
    <property type="project" value="UniProtKB-UniRule"/>
</dbReference>
<dbReference type="AlphaFoldDB" id="W9GTU0"/>
<keyword evidence="6 9" id="KW-1133">Transmembrane helix</keyword>
<dbReference type="PANTHER" id="PTHR35011">
    <property type="entry name" value="2,3-DIKETO-L-GULONATE TRAP TRANSPORTER SMALL PERMEASE PROTEIN YIAM"/>
    <property type="match status" value="1"/>
</dbReference>
<evidence type="ECO:0000259" key="11">
    <source>
        <dbReference type="Pfam" id="PF04290"/>
    </source>
</evidence>
<feature type="transmembrane region" description="Helical" evidence="9">
    <location>
        <begin position="45"/>
        <end position="63"/>
    </location>
</feature>
<comment type="caution">
    <text evidence="12">The sequence shown here is derived from an EMBL/GenBank/DDBJ whole genome shotgun (WGS) entry which is preliminary data.</text>
</comment>
<evidence type="ECO:0000313" key="13">
    <source>
        <dbReference type="Proteomes" id="UP000019486"/>
    </source>
</evidence>
<dbReference type="GO" id="GO:0015740">
    <property type="term" value="P:C4-dicarboxylate transport"/>
    <property type="evidence" value="ECO:0007669"/>
    <property type="project" value="TreeGrafter"/>
</dbReference>
<feature type="region of interest" description="Disordered" evidence="10">
    <location>
        <begin position="156"/>
        <end position="176"/>
    </location>
</feature>
<evidence type="ECO:0000256" key="6">
    <source>
        <dbReference type="ARBA" id="ARBA00022989"/>
    </source>
</evidence>
<feature type="domain" description="Tripartite ATP-independent periplasmic transporters DctQ component" evidence="11">
    <location>
        <begin position="24"/>
        <end position="153"/>
    </location>
</feature>
<comment type="subcellular location">
    <subcellularLocation>
        <location evidence="1 9">Cell inner membrane</location>
        <topology evidence="1 9">Multi-pass membrane protein</topology>
    </subcellularLocation>
</comment>
<name>W9GTU0_9PROT</name>
<feature type="transmembrane region" description="Helical" evidence="9">
    <location>
        <begin position="91"/>
        <end position="110"/>
    </location>
</feature>
<evidence type="ECO:0000256" key="4">
    <source>
        <dbReference type="ARBA" id="ARBA00022519"/>
    </source>
</evidence>
<evidence type="ECO:0000256" key="9">
    <source>
        <dbReference type="RuleBase" id="RU369079"/>
    </source>
</evidence>
<accession>W9GTU0</accession>
<evidence type="ECO:0000256" key="10">
    <source>
        <dbReference type="SAM" id="MobiDB-lite"/>
    </source>
</evidence>
<dbReference type="OrthoDB" id="7854755at2"/>
<dbReference type="RefSeq" id="WP_037459424.1">
    <property type="nucleotide sequence ID" value="NZ_AVFL01000030.1"/>
</dbReference>
<evidence type="ECO:0000256" key="5">
    <source>
        <dbReference type="ARBA" id="ARBA00022692"/>
    </source>
</evidence>
<evidence type="ECO:0000313" key="12">
    <source>
        <dbReference type="EMBL" id="EWY37174.1"/>
    </source>
</evidence>
<dbReference type="EMBL" id="AVFL01000030">
    <property type="protein sequence ID" value="EWY37174.1"/>
    <property type="molecule type" value="Genomic_DNA"/>
</dbReference>
<comment type="subunit">
    <text evidence="9">The complex comprises the extracytoplasmic solute receptor protein and the two transmembrane proteins.</text>
</comment>
<keyword evidence="7 9" id="KW-0472">Membrane</keyword>
<keyword evidence="13" id="KW-1185">Reference proteome</keyword>
<keyword evidence="4 9" id="KW-0997">Cell inner membrane</keyword>
<dbReference type="PANTHER" id="PTHR35011:SF11">
    <property type="entry name" value="TRAP TRANSPORTER SMALL PERMEASE PROTEIN"/>
    <property type="match status" value="1"/>
</dbReference>
<evidence type="ECO:0000256" key="3">
    <source>
        <dbReference type="ARBA" id="ARBA00022475"/>
    </source>
</evidence>
<evidence type="ECO:0000256" key="8">
    <source>
        <dbReference type="ARBA" id="ARBA00038436"/>
    </source>
</evidence>
<evidence type="ECO:0000256" key="2">
    <source>
        <dbReference type="ARBA" id="ARBA00022448"/>
    </source>
</evidence>
<sequence>MRKAIDVVSGAAEALACLSFALFLLAILGQVVYRYLGFSLVFSEELARMMNVYVVFIGLVAVTRHDGHIRIDLLERMIGEDGRASRALRRVHLVLTSSFLVMVAIGSWNLTVSGWDSRLATVAWISHGHVYLAPLVGSALASVVVLMRLVESLAPATPDSSRTAPGTAGAGMEAKP</sequence>
<comment type="function">
    <text evidence="9">Part of the tripartite ATP-independent periplasmic (TRAP) transport system.</text>
</comment>
<evidence type="ECO:0000256" key="1">
    <source>
        <dbReference type="ARBA" id="ARBA00004429"/>
    </source>
</evidence>
<keyword evidence="3" id="KW-1003">Cell membrane</keyword>
<organism evidence="12 13">
    <name type="scientific">Skermanella stibiiresistens SB22</name>
    <dbReference type="NCBI Taxonomy" id="1385369"/>
    <lineage>
        <taxon>Bacteria</taxon>
        <taxon>Pseudomonadati</taxon>
        <taxon>Pseudomonadota</taxon>
        <taxon>Alphaproteobacteria</taxon>
        <taxon>Rhodospirillales</taxon>
        <taxon>Azospirillaceae</taxon>
        <taxon>Skermanella</taxon>
    </lineage>
</organism>
<proteinExistence type="inferred from homology"/>
<dbReference type="GO" id="GO:0005886">
    <property type="term" value="C:plasma membrane"/>
    <property type="evidence" value="ECO:0007669"/>
    <property type="project" value="UniProtKB-SubCell"/>
</dbReference>
<reference evidence="12 13" key="1">
    <citation type="submission" date="2013-08" db="EMBL/GenBank/DDBJ databases">
        <title>The genome sequence of Skermanella stibiiresistens.</title>
        <authorList>
            <person name="Zhu W."/>
            <person name="Wang G."/>
        </authorList>
    </citation>
    <scope>NUCLEOTIDE SEQUENCE [LARGE SCALE GENOMIC DNA]</scope>
    <source>
        <strain evidence="12 13">SB22</strain>
    </source>
</reference>
<keyword evidence="2 9" id="KW-0813">Transport</keyword>
<gene>
    <name evidence="12" type="ORF">N825_21545</name>
</gene>
<keyword evidence="5 9" id="KW-0812">Transmembrane</keyword>
<dbReference type="InterPro" id="IPR007387">
    <property type="entry name" value="TRAP_DctQ"/>
</dbReference>
<feature type="transmembrane region" description="Helical" evidence="9">
    <location>
        <begin position="12"/>
        <end position="33"/>
    </location>
</feature>